<reference evidence="10" key="1">
    <citation type="journal article" date="2016" name="Genome Announc.">
        <title>Genome sequences of three species of Hanseniaspora isolated from spontaneous wine fermentations.</title>
        <authorList>
            <person name="Sternes P.R."/>
            <person name="Lee D."/>
            <person name="Kutyna D.R."/>
            <person name="Borneman A.R."/>
        </authorList>
    </citation>
    <scope>NUCLEOTIDE SEQUENCE [LARGE SCALE GENOMIC DNA]</scope>
    <source>
        <strain evidence="10">AWRI3578</strain>
    </source>
</reference>
<proteinExistence type="inferred from homology"/>
<evidence type="ECO:0000256" key="4">
    <source>
        <dbReference type="ARBA" id="ARBA00022840"/>
    </source>
</evidence>
<evidence type="ECO:0000313" key="9">
    <source>
        <dbReference type="EMBL" id="OEJ82574.1"/>
    </source>
</evidence>
<protein>
    <submittedName>
        <fullName evidence="9">Ubiquitin-conjugating enzyme E2 C</fullName>
    </submittedName>
</protein>
<keyword evidence="10" id="KW-1185">Reference proteome</keyword>
<comment type="similarity">
    <text evidence="7">Belongs to the ubiquitin-conjugating enzyme family.</text>
</comment>
<dbReference type="InterPro" id="IPR000608">
    <property type="entry name" value="UBC"/>
</dbReference>
<evidence type="ECO:0000256" key="5">
    <source>
        <dbReference type="ARBA" id="ARBA00043952"/>
    </source>
</evidence>
<name>A0A1E5R6P3_9ASCO</name>
<dbReference type="EMBL" id="LPNL01000008">
    <property type="protein sequence ID" value="OEJ82574.1"/>
    <property type="molecule type" value="Genomic_DNA"/>
</dbReference>
<dbReference type="GO" id="GO:0016740">
    <property type="term" value="F:transferase activity"/>
    <property type="evidence" value="ECO:0007669"/>
    <property type="project" value="UniProtKB-KW"/>
</dbReference>
<evidence type="ECO:0000256" key="6">
    <source>
        <dbReference type="PROSITE-ProRule" id="PRU10133"/>
    </source>
</evidence>
<dbReference type="OrthoDB" id="10253686at2759"/>
<dbReference type="Pfam" id="PF00179">
    <property type="entry name" value="UQ_con"/>
    <property type="match status" value="1"/>
</dbReference>
<dbReference type="PROSITE" id="PS00183">
    <property type="entry name" value="UBC_1"/>
    <property type="match status" value="1"/>
</dbReference>
<keyword evidence="4 7" id="KW-0067">ATP-binding</keyword>
<evidence type="ECO:0000256" key="3">
    <source>
        <dbReference type="ARBA" id="ARBA00022786"/>
    </source>
</evidence>
<dbReference type="SMART" id="SM00212">
    <property type="entry name" value="UBCc"/>
    <property type="match status" value="1"/>
</dbReference>
<dbReference type="GO" id="GO:0005524">
    <property type="term" value="F:ATP binding"/>
    <property type="evidence" value="ECO:0007669"/>
    <property type="project" value="UniProtKB-UniRule"/>
</dbReference>
<dbReference type="InterPro" id="IPR023313">
    <property type="entry name" value="UBQ-conjugating_AS"/>
</dbReference>
<dbReference type="AlphaFoldDB" id="A0A1E5R6P3"/>
<keyword evidence="3 7" id="KW-0833">Ubl conjugation pathway</keyword>
<dbReference type="Gene3D" id="3.10.110.10">
    <property type="entry name" value="Ubiquitin Conjugating Enzyme"/>
    <property type="match status" value="1"/>
</dbReference>
<evidence type="ECO:0000256" key="1">
    <source>
        <dbReference type="ARBA" id="ARBA00022679"/>
    </source>
</evidence>
<dbReference type="SUPFAM" id="SSF54495">
    <property type="entry name" value="UBC-like"/>
    <property type="match status" value="1"/>
</dbReference>
<feature type="domain" description="UBC core" evidence="8">
    <location>
        <begin position="4"/>
        <end position="152"/>
    </location>
</feature>
<dbReference type="PANTHER" id="PTHR24067">
    <property type="entry name" value="UBIQUITIN-CONJUGATING ENZYME E2"/>
    <property type="match status" value="1"/>
</dbReference>
<keyword evidence="1" id="KW-0808">Transferase</keyword>
<evidence type="ECO:0000259" key="8">
    <source>
        <dbReference type="PROSITE" id="PS50127"/>
    </source>
</evidence>
<evidence type="ECO:0000313" key="10">
    <source>
        <dbReference type="Proteomes" id="UP000095605"/>
    </source>
</evidence>
<organism evidence="9 10">
    <name type="scientific">Hanseniaspora opuntiae</name>
    <dbReference type="NCBI Taxonomy" id="211096"/>
    <lineage>
        <taxon>Eukaryota</taxon>
        <taxon>Fungi</taxon>
        <taxon>Dikarya</taxon>
        <taxon>Ascomycota</taxon>
        <taxon>Saccharomycotina</taxon>
        <taxon>Saccharomycetes</taxon>
        <taxon>Saccharomycodales</taxon>
        <taxon>Saccharomycodaceae</taxon>
        <taxon>Hanseniaspora</taxon>
    </lineage>
</organism>
<dbReference type="InterPro" id="IPR050113">
    <property type="entry name" value="Ub_conjugating_enzyme"/>
</dbReference>
<evidence type="ECO:0000256" key="2">
    <source>
        <dbReference type="ARBA" id="ARBA00022741"/>
    </source>
</evidence>
<sequence length="171" mass="20130">MSTQTQKRLQKELLQIIKQENSPKGIFLFPKTPDNLYLWEAVIEGPINSTYQDLKFKLQIKIPKEYPYKLPSVLFITKIFHPNVDDVGNICLDILKENWSAVYNIIQVMISVQVLLEHPNIASPLNIEAANLWHDKEKLGKKVREWYDYQDEIKEDEFNSSEEDYSDHSYI</sequence>
<keyword evidence="2 7" id="KW-0547">Nucleotide-binding</keyword>
<feature type="active site" description="Glycyl thioester intermediate" evidence="6">
    <location>
        <position position="91"/>
    </location>
</feature>
<gene>
    <name evidence="9" type="ORF">AWRI3578_g3327</name>
</gene>
<accession>A0A1E5R6P3</accession>
<dbReference type="InterPro" id="IPR016135">
    <property type="entry name" value="UBQ-conjugating_enzyme/RWD"/>
</dbReference>
<evidence type="ECO:0000256" key="7">
    <source>
        <dbReference type="RuleBase" id="RU362109"/>
    </source>
</evidence>
<comment type="caution">
    <text evidence="9">The sequence shown here is derived from an EMBL/GenBank/DDBJ whole genome shotgun (WGS) entry which is preliminary data.</text>
</comment>
<comment type="pathway">
    <text evidence="5">Protein modification.</text>
</comment>
<dbReference type="PROSITE" id="PS50127">
    <property type="entry name" value="UBC_2"/>
    <property type="match status" value="1"/>
</dbReference>
<dbReference type="Proteomes" id="UP000095605">
    <property type="component" value="Unassembled WGS sequence"/>
</dbReference>